<dbReference type="AlphaFoldDB" id="I7C557"/>
<dbReference type="PATRIC" id="fig|1212765.3.peg.56"/>
<dbReference type="Proteomes" id="UP000006502">
    <property type="component" value="Chromosome"/>
</dbReference>
<gene>
    <name evidence="1" type="ordered locus">MHLP_00260</name>
</gene>
<accession>I7C557</accession>
<evidence type="ECO:0000313" key="1">
    <source>
        <dbReference type="EMBL" id="AFO51632.1"/>
    </source>
</evidence>
<reference evidence="1 2" key="1">
    <citation type="journal article" date="2012" name="J. Bacteriol.">
        <title>Genome Sequence of "Candidatus Mycoplasma haemolamae" Strain Purdue, a Red Blood Cell Pathogen of Alpacas (Vicugna pacos) and Llamas (Lama glama).</title>
        <authorList>
            <person name="Guimaraes A.M."/>
            <person name="Toth B."/>
            <person name="Santos A.P."/>
            <person name="do Nascimento N.C."/>
            <person name="Kritchevsky J.E."/>
            <person name="Messick J.B."/>
        </authorList>
    </citation>
    <scope>NUCLEOTIDE SEQUENCE [LARGE SCALE GENOMIC DNA]</scope>
    <source>
        <strain evidence="1 2">Purdue</strain>
    </source>
</reference>
<dbReference type="STRING" id="1212765.MHLP_00260"/>
<reference evidence="2" key="2">
    <citation type="submission" date="2012-07" db="EMBL/GenBank/DDBJ databases">
        <title>Complete genome sequence of 'Candidatus Mycoplasma haemolamae'.</title>
        <authorList>
            <person name="Guimaraes A.M.S."/>
            <person name="Toth B."/>
            <person name="Santos A.P."/>
            <person name="Nascimento N.C."/>
            <person name="Sojka J.E."/>
            <person name="Messick J.B."/>
        </authorList>
    </citation>
    <scope>NUCLEOTIDE SEQUENCE [LARGE SCALE GENOMIC DNA]</scope>
    <source>
        <strain evidence="2">Purdue</strain>
    </source>
</reference>
<organism evidence="1 2">
    <name type="scientific">Mycoplasma haematolamae (strain Purdue)</name>
    <dbReference type="NCBI Taxonomy" id="1212765"/>
    <lineage>
        <taxon>Bacteria</taxon>
        <taxon>Bacillati</taxon>
        <taxon>Mycoplasmatota</taxon>
        <taxon>Mollicutes</taxon>
        <taxon>Mycoplasmataceae</taxon>
        <taxon>Mycoplasma</taxon>
    </lineage>
</organism>
<proteinExistence type="predicted"/>
<dbReference type="HOGENOM" id="CLU_2602227_0_0_14"/>
<sequence>MRLIERPESIKFEELEGFDRNQYQKYRRLFTQQYRRPYSYNLPFVPNMFVPKTAVVNFQEVISYFKSLYTAEAAKSEKS</sequence>
<dbReference type="EMBL" id="CP003731">
    <property type="protein sequence ID" value="AFO51632.1"/>
    <property type="molecule type" value="Genomic_DNA"/>
</dbReference>
<keyword evidence="2" id="KW-1185">Reference proteome</keyword>
<name>I7C557_MYCHA</name>
<protein>
    <submittedName>
        <fullName evidence="1">Uncharacterized protein</fullName>
    </submittedName>
</protein>
<dbReference type="KEGG" id="mhl:MHLP_00260"/>
<evidence type="ECO:0000313" key="2">
    <source>
        <dbReference type="Proteomes" id="UP000006502"/>
    </source>
</evidence>